<comment type="subcellular location">
    <subcellularLocation>
        <location evidence="1">Membrane</location>
    </subcellularLocation>
</comment>
<keyword evidence="4" id="KW-0029">Amino-acid transport</keyword>
<keyword evidence="2" id="KW-0813">Transport</keyword>
<comment type="caution">
    <text evidence="9">The sequence shown here is derived from an EMBL/GenBank/DDBJ whole genome shotgun (WGS) entry which is preliminary data.</text>
</comment>
<keyword evidence="5 7" id="KW-1133">Transmembrane helix</keyword>
<dbReference type="GO" id="GO:0006865">
    <property type="term" value="P:amino acid transport"/>
    <property type="evidence" value="ECO:0007669"/>
    <property type="project" value="UniProtKB-KW"/>
</dbReference>
<protein>
    <submittedName>
        <fullName evidence="9">Amino acid permease</fullName>
    </submittedName>
</protein>
<reference evidence="10" key="1">
    <citation type="journal article" date="2016" name="Nature">
        <title>The genome of the seagrass Zostera marina reveals angiosperm adaptation to the sea.</title>
        <authorList>
            <person name="Olsen J.L."/>
            <person name="Rouze P."/>
            <person name="Verhelst B."/>
            <person name="Lin Y.-C."/>
            <person name="Bayer T."/>
            <person name="Collen J."/>
            <person name="Dattolo E."/>
            <person name="De Paoli E."/>
            <person name="Dittami S."/>
            <person name="Maumus F."/>
            <person name="Michel G."/>
            <person name="Kersting A."/>
            <person name="Lauritano C."/>
            <person name="Lohaus R."/>
            <person name="Toepel M."/>
            <person name="Tonon T."/>
            <person name="Vanneste K."/>
            <person name="Amirebrahimi M."/>
            <person name="Brakel J."/>
            <person name="Bostroem C."/>
            <person name="Chovatia M."/>
            <person name="Grimwood J."/>
            <person name="Jenkins J.W."/>
            <person name="Jueterbock A."/>
            <person name="Mraz A."/>
            <person name="Stam W.T."/>
            <person name="Tice H."/>
            <person name="Bornberg-Bauer E."/>
            <person name="Green P.J."/>
            <person name="Pearson G.A."/>
            <person name="Procaccini G."/>
            <person name="Duarte C.M."/>
            <person name="Schmutz J."/>
            <person name="Reusch T.B.H."/>
            <person name="Van de Peer Y."/>
        </authorList>
    </citation>
    <scope>NUCLEOTIDE SEQUENCE [LARGE SCALE GENOMIC DNA]</scope>
    <source>
        <strain evidence="10">cv. Finnish</strain>
    </source>
</reference>
<evidence type="ECO:0000256" key="5">
    <source>
        <dbReference type="ARBA" id="ARBA00022989"/>
    </source>
</evidence>
<evidence type="ECO:0000256" key="2">
    <source>
        <dbReference type="ARBA" id="ARBA00022448"/>
    </source>
</evidence>
<feature type="transmembrane region" description="Helical" evidence="7">
    <location>
        <begin position="164"/>
        <end position="183"/>
    </location>
</feature>
<keyword evidence="6 7" id="KW-0472">Membrane</keyword>
<evidence type="ECO:0000313" key="10">
    <source>
        <dbReference type="Proteomes" id="UP000036987"/>
    </source>
</evidence>
<dbReference type="STRING" id="29655.A0A0K9PPI2"/>
<keyword evidence="10" id="KW-1185">Reference proteome</keyword>
<dbReference type="EMBL" id="LFYR01000701">
    <property type="protein sequence ID" value="KMZ70886.1"/>
    <property type="molecule type" value="Genomic_DNA"/>
</dbReference>
<evidence type="ECO:0000256" key="6">
    <source>
        <dbReference type="ARBA" id="ARBA00023136"/>
    </source>
</evidence>
<organism evidence="9 10">
    <name type="scientific">Zostera marina</name>
    <name type="common">Eelgrass</name>
    <dbReference type="NCBI Taxonomy" id="29655"/>
    <lineage>
        <taxon>Eukaryota</taxon>
        <taxon>Viridiplantae</taxon>
        <taxon>Streptophyta</taxon>
        <taxon>Embryophyta</taxon>
        <taxon>Tracheophyta</taxon>
        <taxon>Spermatophyta</taxon>
        <taxon>Magnoliopsida</taxon>
        <taxon>Liliopsida</taxon>
        <taxon>Zosteraceae</taxon>
        <taxon>Zostera</taxon>
    </lineage>
</organism>
<evidence type="ECO:0000256" key="3">
    <source>
        <dbReference type="ARBA" id="ARBA00022692"/>
    </source>
</evidence>
<gene>
    <name evidence="9" type="ORF">ZOSMA_191G00020</name>
</gene>
<dbReference type="GO" id="GO:0016020">
    <property type="term" value="C:membrane"/>
    <property type="evidence" value="ECO:0007669"/>
    <property type="project" value="UniProtKB-SubCell"/>
</dbReference>
<feature type="transmembrane region" description="Helical" evidence="7">
    <location>
        <begin position="38"/>
        <end position="59"/>
    </location>
</feature>
<dbReference type="PANTHER" id="PTHR48017">
    <property type="entry name" value="OS05G0424000 PROTEIN-RELATED"/>
    <property type="match status" value="1"/>
</dbReference>
<dbReference type="InterPro" id="IPR013057">
    <property type="entry name" value="AA_transpt_TM"/>
</dbReference>
<evidence type="ECO:0000313" key="9">
    <source>
        <dbReference type="EMBL" id="KMZ70886.1"/>
    </source>
</evidence>
<evidence type="ECO:0000256" key="4">
    <source>
        <dbReference type="ARBA" id="ARBA00022970"/>
    </source>
</evidence>
<keyword evidence="3 7" id="KW-0812">Transmembrane</keyword>
<name>A0A0K9PPI2_ZOSMR</name>
<dbReference type="OrthoDB" id="40134at2759"/>
<evidence type="ECO:0000256" key="7">
    <source>
        <dbReference type="SAM" id="Phobius"/>
    </source>
</evidence>
<feature type="transmembrane region" description="Helical" evidence="7">
    <location>
        <begin position="189"/>
        <end position="211"/>
    </location>
</feature>
<dbReference type="OMA" id="HNSSHEA"/>
<dbReference type="AlphaFoldDB" id="A0A0K9PPI2"/>
<sequence length="291" mass="31573">MALEIEKGGISHYCCEEEQERKEDDNDGNEKQVRQGTVWTGTAHVITAVIGSGVLALPWSVAQLGWVGGPVTLIGFSFVTFYTSILLSDGYRHPLPGIGKRNCTYIGVVKSYLGSRQVILCAIAQYVNLWGAMVGYTVTATTSMIALQRSNCSHNSSHEAKCRVSGGFLMMVFGMIEILLSQLPSLENITWVSVVAATMSFAYSSVGLFLCAAKWISKGGFGGNLPGAMAVTSAKKTWLIFQALGNIAFAFTYAEVLIEIQDTLKSPPSENKTMKKVWVMVLSAMKLQEIS</sequence>
<evidence type="ECO:0000256" key="1">
    <source>
        <dbReference type="ARBA" id="ARBA00004370"/>
    </source>
</evidence>
<dbReference type="Pfam" id="PF01490">
    <property type="entry name" value="Aa_trans"/>
    <property type="match status" value="1"/>
</dbReference>
<feature type="domain" description="Amino acid transporter transmembrane" evidence="8">
    <location>
        <begin position="35"/>
        <end position="285"/>
    </location>
</feature>
<dbReference type="Proteomes" id="UP000036987">
    <property type="component" value="Unassembled WGS sequence"/>
</dbReference>
<accession>A0A0K9PPI2</accession>
<feature type="transmembrane region" description="Helical" evidence="7">
    <location>
        <begin position="65"/>
        <end position="87"/>
    </location>
</feature>
<evidence type="ECO:0000259" key="8">
    <source>
        <dbReference type="Pfam" id="PF01490"/>
    </source>
</evidence>
<proteinExistence type="predicted"/>